<dbReference type="InterPro" id="IPR023798">
    <property type="entry name" value="Ribosomal_uS7_dom"/>
</dbReference>
<name>A0A0G1KKZ4_9BACT</name>
<proteinExistence type="inferred from homology"/>
<dbReference type="InterPro" id="IPR036823">
    <property type="entry name" value="Ribosomal_uS7_dom_sf"/>
</dbReference>
<gene>
    <name evidence="5" type="ORF">UW52_C0073G0005</name>
</gene>
<dbReference type="Proteomes" id="UP000034521">
    <property type="component" value="Unassembled WGS sequence"/>
</dbReference>
<accession>A0A0G1KKZ4</accession>
<comment type="similarity">
    <text evidence="1">Belongs to the universal ribosomal protein uS7 family.</text>
</comment>
<evidence type="ECO:0000259" key="4">
    <source>
        <dbReference type="Pfam" id="PF00177"/>
    </source>
</evidence>
<keyword evidence="2 5" id="KW-0689">Ribosomal protein</keyword>
<dbReference type="Gene3D" id="1.10.455.10">
    <property type="entry name" value="Ribosomal protein S7 domain"/>
    <property type="match status" value="2"/>
</dbReference>
<dbReference type="EMBL" id="LCIQ01000073">
    <property type="protein sequence ID" value="KKT56977.1"/>
    <property type="molecule type" value="Genomic_DNA"/>
</dbReference>
<dbReference type="InterPro" id="IPR000235">
    <property type="entry name" value="Ribosomal_uS7"/>
</dbReference>
<evidence type="ECO:0000256" key="1">
    <source>
        <dbReference type="ARBA" id="ARBA00007151"/>
    </source>
</evidence>
<evidence type="ECO:0000313" key="6">
    <source>
        <dbReference type="Proteomes" id="UP000034521"/>
    </source>
</evidence>
<dbReference type="SUPFAM" id="SSF47973">
    <property type="entry name" value="Ribosomal protein S7"/>
    <property type="match status" value="1"/>
</dbReference>
<comment type="caution">
    <text evidence="5">The sequence shown here is derived from an EMBL/GenBank/DDBJ whole genome shotgun (WGS) entry which is preliminary data.</text>
</comment>
<feature type="domain" description="Small ribosomal subunit protein uS7" evidence="4">
    <location>
        <begin position="44"/>
        <end position="127"/>
    </location>
</feature>
<dbReference type="Pfam" id="PF00177">
    <property type="entry name" value="Ribosomal_S7"/>
    <property type="match status" value="2"/>
</dbReference>
<evidence type="ECO:0000256" key="2">
    <source>
        <dbReference type="ARBA" id="ARBA00022980"/>
    </source>
</evidence>
<dbReference type="AlphaFoldDB" id="A0A0G1KKZ4"/>
<feature type="domain" description="Small ribosomal subunit protein uS7" evidence="4">
    <location>
        <begin position="2"/>
        <end position="43"/>
    </location>
</feature>
<dbReference type="CDD" id="cd14869">
    <property type="entry name" value="uS7_Bacteria"/>
    <property type="match status" value="1"/>
</dbReference>
<dbReference type="PATRIC" id="fig|1618437.3.peg.1117"/>
<dbReference type="GO" id="GO:1990904">
    <property type="term" value="C:ribonucleoprotein complex"/>
    <property type="evidence" value="ECO:0007669"/>
    <property type="project" value="UniProtKB-KW"/>
</dbReference>
<evidence type="ECO:0000313" key="5">
    <source>
        <dbReference type="EMBL" id="KKT56977.1"/>
    </source>
</evidence>
<reference evidence="5 6" key="1">
    <citation type="journal article" date="2015" name="Nature">
        <title>rRNA introns, odd ribosomes, and small enigmatic genomes across a large radiation of phyla.</title>
        <authorList>
            <person name="Brown C.T."/>
            <person name="Hug L.A."/>
            <person name="Thomas B.C."/>
            <person name="Sharon I."/>
            <person name="Castelle C.J."/>
            <person name="Singh A."/>
            <person name="Wilkins M.J."/>
            <person name="Williams K.H."/>
            <person name="Banfield J.F."/>
        </authorList>
    </citation>
    <scope>NUCLEOTIDE SEQUENCE [LARGE SCALE GENOMIC DNA]</scope>
</reference>
<organism evidence="5 6">
    <name type="scientific">Candidatus Gottesmanbacteria bacterium GW2011_GWA1_44_24b</name>
    <dbReference type="NCBI Taxonomy" id="1618437"/>
    <lineage>
        <taxon>Bacteria</taxon>
        <taxon>Candidatus Gottesmaniibacteriota</taxon>
    </lineage>
</organism>
<sequence>MRGKRVTKALLTADPIYGNRLVSRFINRVMQSGKKSVAKSLVYIGPKMEVRARRMGGASYQVPNEVRGDRRIALAIRWIVTFAKKRSNKEYKTFADKLAVELMEASKGTGEAIKKRDLVHRMAEANRAFAHFKW</sequence>
<evidence type="ECO:0000256" key="3">
    <source>
        <dbReference type="ARBA" id="ARBA00023274"/>
    </source>
</evidence>
<dbReference type="GO" id="GO:0005840">
    <property type="term" value="C:ribosome"/>
    <property type="evidence" value="ECO:0007669"/>
    <property type="project" value="UniProtKB-KW"/>
</dbReference>
<protein>
    <submittedName>
        <fullName evidence="5">30S ribosomal protein S7</fullName>
    </submittedName>
</protein>
<keyword evidence="3" id="KW-0687">Ribonucleoprotein</keyword>
<dbReference type="PIRSF" id="PIRSF002122">
    <property type="entry name" value="RPS7p_RPS7a_RPS5e_RPS7o"/>
    <property type="match status" value="1"/>
</dbReference>
<dbReference type="PANTHER" id="PTHR11205">
    <property type="entry name" value="RIBOSOMAL PROTEIN S7"/>
    <property type="match status" value="1"/>
</dbReference>
<dbReference type="GO" id="GO:0006412">
    <property type="term" value="P:translation"/>
    <property type="evidence" value="ECO:0007669"/>
    <property type="project" value="InterPro"/>
</dbReference>